<evidence type="ECO:0000256" key="1">
    <source>
        <dbReference type="SAM" id="SignalP"/>
    </source>
</evidence>
<accession>A0AAW9RUB4</accession>
<evidence type="ECO:0000313" key="3">
    <source>
        <dbReference type="Proteomes" id="UP001378188"/>
    </source>
</evidence>
<gene>
    <name evidence="2" type="ORF">V3328_06435</name>
</gene>
<feature type="signal peptide" evidence="1">
    <location>
        <begin position="1"/>
        <end position="34"/>
    </location>
</feature>
<evidence type="ECO:0008006" key="4">
    <source>
        <dbReference type="Google" id="ProtNLM"/>
    </source>
</evidence>
<keyword evidence="1" id="KW-0732">Signal</keyword>
<sequence>MNCLRVMSRAAVRFAAIAIFASLSSLALSAPADAADWGLTLFVQADPAGSGTGQASYSPGTRASTTLLFENRGDATLTKVRVEVKLVGAVPVVEGATAWKRDGNTIRATIDELTPGETVELPLVVELADGTERGARGTGGEARIRASVPASGETLVAEAFWPIASCADAYHAALRQVRYNEFAALRAAVDASRDSDPTFSGRTVFTYRPSGGRDEESAVRFSEQIARSKGVDSYFDTQDVRWVSGRLINDIAVYLGQDRYPGLCTGAIEWTGILQEYLGRFTKRVDQITEIRAGLEPSVQHLVAQNGEPDMEQGSGEIDAWSTAAALLDRLDPDRLPGDGREIFVSAHDKLDAAGDALTEERRAALTETFAGLERLWYVDHALANARAVSDGFAGTLDAIRKAHASTCTCGS</sequence>
<dbReference type="EMBL" id="JAZHOF010000002">
    <property type="protein sequence ID" value="MEJ8571101.1"/>
    <property type="molecule type" value="Genomic_DNA"/>
</dbReference>
<feature type="chain" id="PRO_5043723782" description="Alpha-galactosidase NEW3 domain-containing protein" evidence="1">
    <location>
        <begin position="35"/>
        <end position="412"/>
    </location>
</feature>
<keyword evidence="3" id="KW-1185">Reference proteome</keyword>
<protein>
    <recommendedName>
        <fullName evidence="4">Alpha-galactosidase NEW3 domain-containing protein</fullName>
    </recommendedName>
</protein>
<comment type="caution">
    <text evidence="2">The sequence shown here is derived from an EMBL/GenBank/DDBJ whole genome shotgun (WGS) entry which is preliminary data.</text>
</comment>
<proteinExistence type="predicted"/>
<organism evidence="2 3">
    <name type="scientific">Microbaculum marinum</name>
    <dbReference type="NCBI Taxonomy" id="1764581"/>
    <lineage>
        <taxon>Bacteria</taxon>
        <taxon>Pseudomonadati</taxon>
        <taxon>Pseudomonadota</taxon>
        <taxon>Alphaproteobacteria</taxon>
        <taxon>Hyphomicrobiales</taxon>
        <taxon>Tepidamorphaceae</taxon>
        <taxon>Microbaculum</taxon>
    </lineage>
</organism>
<reference evidence="2 3" key="1">
    <citation type="submission" date="2024-02" db="EMBL/GenBank/DDBJ databases">
        <title>Genome analysis and characterization of Microbaculum marinisediminis sp. nov., isolated from marine sediment.</title>
        <authorList>
            <person name="Du Z.-J."/>
            <person name="Ye Y.-Q."/>
            <person name="Zhang Z.-R."/>
            <person name="Yuan S.-M."/>
            <person name="Zhang X.-Y."/>
        </authorList>
    </citation>
    <scope>NUCLEOTIDE SEQUENCE [LARGE SCALE GENOMIC DNA]</scope>
    <source>
        <strain evidence="2 3">SDUM1044001</strain>
    </source>
</reference>
<name>A0AAW9RUB4_9HYPH</name>
<dbReference type="RefSeq" id="WP_340328785.1">
    <property type="nucleotide sequence ID" value="NZ_JAZHOF010000002.1"/>
</dbReference>
<evidence type="ECO:0000313" key="2">
    <source>
        <dbReference type="EMBL" id="MEJ8571101.1"/>
    </source>
</evidence>
<dbReference type="Proteomes" id="UP001378188">
    <property type="component" value="Unassembled WGS sequence"/>
</dbReference>
<dbReference type="AlphaFoldDB" id="A0AAW9RUB4"/>